<dbReference type="EMBL" id="JAMSLR010000001">
    <property type="protein sequence ID" value="MCM8747869.1"/>
    <property type="molecule type" value="Genomic_DNA"/>
</dbReference>
<protein>
    <recommendedName>
        <fullName evidence="6">Na(+)/H(+) antiporter NhaA</fullName>
    </recommendedName>
    <alternativeName>
        <fullName evidence="6">Sodium/proton antiporter NhaA</fullName>
    </alternativeName>
</protein>
<dbReference type="NCBIfam" id="NF007111">
    <property type="entry name" value="PRK09560.1"/>
    <property type="match status" value="1"/>
</dbReference>
<evidence type="ECO:0000256" key="2">
    <source>
        <dbReference type="ARBA" id="ARBA00022475"/>
    </source>
</evidence>
<keyword evidence="2 6" id="KW-1003">Cell membrane</keyword>
<feature type="transmembrane region" description="Helical" evidence="6">
    <location>
        <begin position="32"/>
        <end position="51"/>
    </location>
</feature>
<keyword evidence="6" id="KW-0050">Antiport</keyword>
<keyword evidence="6" id="KW-0739">Sodium transport</keyword>
<organism evidence="7 8">
    <name type="scientific">Thermalbibacter longus</name>
    <dbReference type="NCBI Taxonomy" id="2951981"/>
    <lineage>
        <taxon>Bacteria</taxon>
        <taxon>Pseudomonadati</taxon>
        <taxon>Thermomicrobiota</taxon>
        <taxon>Thermomicrobia</taxon>
        <taxon>Thermomicrobiales</taxon>
        <taxon>Thermomicrobiaceae</taxon>
        <taxon>Thermalbibacter</taxon>
    </lineage>
</organism>
<evidence type="ECO:0000313" key="7">
    <source>
        <dbReference type="EMBL" id="MCM8747869.1"/>
    </source>
</evidence>
<feature type="transmembrane region" description="Helical" evidence="6">
    <location>
        <begin position="169"/>
        <end position="193"/>
    </location>
</feature>
<keyword evidence="6" id="KW-0915">Sodium</keyword>
<feature type="transmembrane region" description="Helical" evidence="6">
    <location>
        <begin position="117"/>
        <end position="138"/>
    </location>
</feature>
<evidence type="ECO:0000256" key="4">
    <source>
        <dbReference type="ARBA" id="ARBA00022989"/>
    </source>
</evidence>
<comment type="similarity">
    <text evidence="6">Belongs to the NhaA Na(+)/H(+) (TC 2.A.33) antiporter family.</text>
</comment>
<evidence type="ECO:0000256" key="6">
    <source>
        <dbReference type="HAMAP-Rule" id="MF_01844"/>
    </source>
</evidence>
<feature type="transmembrane region" description="Helical" evidence="6">
    <location>
        <begin position="365"/>
        <end position="384"/>
    </location>
</feature>
<gene>
    <name evidence="6 7" type="primary">nhaA</name>
    <name evidence="7" type="ORF">NET02_01770</name>
</gene>
<comment type="caution">
    <text evidence="7">The sequence shown here is derived from an EMBL/GenBank/DDBJ whole genome shotgun (WGS) entry which is preliminary data.</text>
</comment>
<feature type="transmembrane region" description="Helical" evidence="6">
    <location>
        <begin position="396"/>
        <end position="415"/>
    </location>
</feature>
<sequence length="431" mass="44560">MPQPASNRRFSQRQRGNATLSLPFLEFFRTEAAGGVVLLGCAALALIWANSPWSESYHRLWATTLGIRLGDLELAKSLQSWVKDALMVGFFFLVGLEIKRELLLGELASPRRAALPAAAAVGGALAPAVIYTLLNAGTPGSSGWGIPMATDIAFALGVLSLVGGPAALLLRIFLAALAIVDDLIAVLVIALFYSGALSWASLAAGALVFAALVVANLLGVCRVSVYLALGLALWASFLESGVHPTVAGVLLAMTIPARGGPEVRQEQPQEVTVDGHGGGSLLERIEHALNPWVAFGIMPIFALANAGVTIEAGLLSTLGDRIALGIVAGLIVGKQIGITLAAWLVTRLGLGDLPTGLGLLHVYGVSWLAGIGFTMSIFIAGLAFPDAERLNIAKVGIIAASAVAGAVGFAVLRILGYRVASRPASAEIVEG</sequence>
<dbReference type="AlphaFoldDB" id="A0AA42B9Z0"/>
<dbReference type="PANTHER" id="PTHR30341:SF0">
    <property type="entry name" value="NA(+)_H(+) ANTIPORTER NHAA"/>
    <property type="match status" value="1"/>
</dbReference>
<feature type="transmembrane region" description="Helical" evidence="6">
    <location>
        <begin position="292"/>
        <end position="315"/>
    </location>
</feature>
<reference evidence="7" key="1">
    <citation type="submission" date="2022-06" db="EMBL/GenBank/DDBJ databases">
        <title>CFH 74404 Thermomicrobiaceae sp.</title>
        <authorList>
            <person name="Ming H."/>
            <person name="Li W.-J."/>
            <person name="Zhao Z."/>
        </authorList>
    </citation>
    <scope>NUCLEOTIDE SEQUENCE</scope>
    <source>
        <strain evidence="7">CFH 74404</strain>
    </source>
</reference>
<keyword evidence="6" id="KW-0813">Transport</keyword>
<proteinExistence type="inferred from homology"/>
<evidence type="ECO:0000256" key="5">
    <source>
        <dbReference type="ARBA" id="ARBA00023136"/>
    </source>
</evidence>
<keyword evidence="8" id="KW-1185">Reference proteome</keyword>
<comment type="function">
    <text evidence="6">Na(+)/H(+) antiporter that extrudes sodium in exchange for external protons.</text>
</comment>
<dbReference type="HAMAP" id="MF_01844">
    <property type="entry name" value="NhaA"/>
    <property type="match status" value="1"/>
</dbReference>
<comment type="catalytic activity">
    <reaction evidence="6">
        <text>Na(+)(in) + 2 H(+)(out) = Na(+)(out) + 2 H(+)(in)</text>
        <dbReference type="Rhea" id="RHEA:29251"/>
        <dbReference type="ChEBI" id="CHEBI:15378"/>
        <dbReference type="ChEBI" id="CHEBI:29101"/>
    </reaction>
</comment>
<feature type="transmembrane region" description="Helical" evidence="6">
    <location>
        <begin position="225"/>
        <end position="255"/>
    </location>
</feature>
<evidence type="ECO:0000256" key="3">
    <source>
        <dbReference type="ARBA" id="ARBA00022692"/>
    </source>
</evidence>
<feature type="transmembrane region" description="Helical" evidence="6">
    <location>
        <begin position="144"/>
        <end position="162"/>
    </location>
</feature>
<dbReference type="Proteomes" id="UP001165306">
    <property type="component" value="Unassembled WGS sequence"/>
</dbReference>
<dbReference type="InterPro" id="IPR023171">
    <property type="entry name" value="Na/H_antiporter_dom_sf"/>
</dbReference>
<feature type="transmembrane region" description="Helical" evidence="6">
    <location>
        <begin position="322"/>
        <end position="345"/>
    </location>
</feature>
<comment type="subcellular location">
    <subcellularLocation>
        <location evidence="1">Cell inner membrane</location>
        <topology evidence="1">Multi-pass membrane protein</topology>
    </subcellularLocation>
    <subcellularLocation>
        <location evidence="6">Cell membrane</location>
        <topology evidence="6">Multi-pass membrane protein</topology>
    </subcellularLocation>
</comment>
<keyword evidence="6" id="KW-0406">Ion transport</keyword>
<evidence type="ECO:0000313" key="8">
    <source>
        <dbReference type="Proteomes" id="UP001165306"/>
    </source>
</evidence>
<name>A0AA42B9Z0_9BACT</name>
<evidence type="ECO:0000256" key="1">
    <source>
        <dbReference type="ARBA" id="ARBA00004429"/>
    </source>
</evidence>
<dbReference type="PANTHER" id="PTHR30341">
    <property type="entry name" value="SODIUM ION/PROTON ANTIPORTER NHAA-RELATED"/>
    <property type="match status" value="1"/>
</dbReference>
<dbReference type="Pfam" id="PF06965">
    <property type="entry name" value="Na_H_antiport_1"/>
    <property type="match status" value="1"/>
</dbReference>
<dbReference type="GO" id="GO:0005886">
    <property type="term" value="C:plasma membrane"/>
    <property type="evidence" value="ECO:0007669"/>
    <property type="project" value="UniProtKB-SubCell"/>
</dbReference>
<keyword evidence="4 6" id="KW-1133">Transmembrane helix</keyword>
<dbReference type="GO" id="GO:0006885">
    <property type="term" value="P:regulation of pH"/>
    <property type="evidence" value="ECO:0007669"/>
    <property type="project" value="UniProtKB-UniRule"/>
</dbReference>
<keyword evidence="5 6" id="KW-0472">Membrane</keyword>
<feature type="transmembrane region" description="Helical" evidence="6">
    <location>
        <begin position="199"/>
        <end position="218"/>
    </location>
</feature>
<dbReference type="Gene3D" id="1.20.1530.10">
    <property type="entry name" value="Na+/H+ antiporter like domain"/>
    <property type="match status" value="1"/>
</dbReference>
<accession>A0AA42B9Z0</accession>
<dbReference type="InterPro" id="IPR004670">
    <property type="entry name" value="NhaA"/>
</dbReference>
<keyword evidence="3 6" id="KW-0812">Transmembrane</keyword>
<dbReference type="NCBIfam" id="TIGR00773">
    <property type="entry name" value="NhaA"/>
    <property type="match status" value="1"/>
</dbReference>
<dbReference type="GO" id="GO:0015385">
    <property type="term" value="F:sodium:proton antiporter activity"/>
    <property type="evidence" value="ECO:0007669"/>
    <property type="project" value="UniProtKB-UniRule"/>
</dbReference>
<dbReference type="RefSeq" id="WP_284055651.1">
    <property type="nucleotide sequence ID" value="NZ_JAMSLR010000001.1"/>
</dbReference>